<dbReference type="InterPro" id="IPR010730">
    <property type="entry name" value="HET"/>
</dbReference>
<evidence type="ECO:0000313" key="4">
    <source>
        <dbReference type="Proteomes" id="UP000711996"/>
    </source>
</evidence>
<dbReference type="Proteomes" id="UP000711996">
    <property type="component" value="Unassembled WGS sequence"/>
</dbReference>
<accession>A0A9P5ESN0</accession>
<dbReference type="Pfam" id="PF06985">
    <property type="entry name" value="HET"/>
    <property type="match status" value="1"/>
</dbReference>
<feature type="transmembrane region" description="Helical" evidence="1">
    <location>
        <begin position="776"/>
        <end position="798"/>
    </location>
</feature>
<organism evidence="3 4">
    <name type="scientific">Colletotrichum siamense</name>
    <name type="common">Anthracnose fungus</name>
    <dbReference type="NCBI Taxonomy" id="690259"/>
    <lineage>
        <taxon>Eukaryota</taxon>
        <taxon>Fungi</taxon>
        <taxon>Dikarya</taxon>
        <taxon>Ascomycota</taxon>
        <taxon>Pezizomycotina</taxon>
        <taxon>Sordariomycetes</taxon>
        <taxon>Hypocreomycetidae</taxon>
        <taxon>Glomerellales</taxon>
        <taxon>Glomerellaceae</taxon>
        <taxon>Colletotrichum</taxon>
        <taxon>Colletotrichum gloeosporioides species complex</taxon>
    </lineage>
</organism>
<gene>
    <name evidence="3" type="ORF">CGCSCA2_v007185</name>
</gene>
<keyword evidence="1" id="KW-1133">Transmembrane helix</keyword>
<feature type="transmembrane region" description="Helical" evidence="1">
    <location>
        <begin position="721"/>
        <end position="740"/>
    </location>
</feature>
<dbReference type="AlphaFoldDB" id="A0A9P5ESN0"/>
<protein>
    <submittedName>
        <fullName evidence="3">Vegetative incompatibility protein HET-E-1</fullName>
    </submittedName>
</protein>
<feature type="transmembrane region" description="Helical" evidence="1">
    <location>
        <begin position="679"/>
        <end position="709"/>
    </location>
</feature>
<feature type="domain" description="Heterokaryon incompatibility" evidence="2">
    <location>
        <begin position="22"/>
        <end position="119"/>
    </location>
</feature>
<keyword evidence="1" id="KW-0472">Membrane</keyword>
<keyword evidence="4" id="KW-1185">Reference proteome</keyword>
<dbReference type="PANTHER" id="PTHR10622:SF10">
    <property type="entry name" value="HET DOMAIN-CONTAINING PROTEIN"/>
    <property type="match status" value="1"/>
</dbReference>
<evidence type="ECO:0000259" key="2">
    <source>
        <dbReference type="Pfam" id="PF06985"/>
    </source>
</evidence>
<feature type="transmembrane region" description="Helical" evidence="1">
    <location>
        <begin position="601"/>
        <end position="622"/>
    </location>
</feature>
<comment type="caution">
    <text evidence="3">The sequence shown here is derived from an EMBL/GenBank/DDBJ whole genome shotgun (WGS) entry which is preliminary data.</text>
</comment>
<feature type="transmembrane region" description="Helical" evidence="1">
    <location>
        <begin position="829"/>
        <end position="845"/>
    </location>
</feature>
<evidence type="ECO:0000313" key="3">
    <source>
        <dbReference type="EMBL" id="KAF4858671.1"/>
    </source>
</evidence>
<dbReference type="EMBL" id="QPMT01000020">
    <property type="protein sequence ID" value="KAF4858671.1"/>
    <property type="molecule type" value="Genomic_DNA"/>
</dbReference>
<keyword evidence="1" id="KW-0812">Transmembrane</keyword>
<dbReference type="PANTHER" id="PTHR10622">
    <property type="entry name" value="HET DOMAIN-CONTAINING PROTEIN"/>
    <property type="match status" value="1"/>
</dbReference>
<name>A0A9P5ESN0_COLSI</name>
<feature type="transmembrane region" description="Helical" evidence="1">
    <location>
        <begin position="634"/>
        <end position="659"/>
    </location>
</feature>
<sequence>MWLINTRTLKLEEFFDAAIPDYAILSHTWGSDEVSFQEFKSLDITSGDPADLIIKDRAGYPKIIKACGKALEYRLRYVWVDTCCIDKTSSAELSESINSMFKWYENAQICFAYLSDVPATQDATDPAFVNSRWFTRGWTLQELLAPRELLFFASDWTLIASREDTAASVSNITGIDRTYLESSLSEQNTRLRLLTEASIAERMSWAARRTTTRVEDIAYCLLGIFGVNMPLMYGEGQKAFFRLQEQILQTCFDSTLLAWNPTDEHGRPLAFDELEPSSSWASAVKMVMGMGHPWSAPEQPHSNALPMGLLAPSPGCFLLCNDIVECETVLDWTPTSRGLEIELPVSDNTWPYAIIPCRLRNDPWSLLALPLDVHDGGAYSRSPLSAMRISHHTWHQWPMRRILLKTRIRPNYDTEPVPSWYIWIKSLPPEMEILERYSDSKHYAADTLLPVFSERETQTISSSRYGIAGMKLESKASNERFSLIIKVTKTSAYTDLGSWIWPRRWPWRSNSDLYHLEYCIANHVSPDKLISSWKRAGSLRFTRWSLELKDSCLQFEVMKRKLLDIPVFEINITQSPKGYISQLQYCMGRCLWLLQLITNHVFAISMTLVSLVFPVSVINAVLWCKHLVPWHLSLLPITLHMTILAEIAGALGGTLGVVMSQCICNSQCQLGGFLNSLRFLAAFLVHLFAWDALMAVYAFHLLPVVSCFAPRWSGFIRKGRSVLAILIGLFMGPLILWSPLNPRRDFPKTLALLPLYIQTALSISDDMLYRRKLFHLYPLAVACCGLYMVFVDSMNFAIETNCKPLLVEMGIFLEATSATGSLNETREKYVGHLAAFLGIFFRVYFHVWRHLLAESVLVVVDASSLVSTDEI</sequence>
<reference evidence="3" key="1">
    <citation type="submission" date="2019-06" db="EMBL/GenBank/DDBJ databases">
        <authorList>
            <person name="Gan P."/>
            <person name="Shirasu K."/>
        </authorList>
    </citation>
    <scope>NUCLEOTIDE SEQUENCE [LARGE SCALE GENOMIC DNA]</scope>
    <source>
        <strain evidence="3">CAD2</strain>
    </source>
</reference>
<proteinExistence type="predicted"/>
<evidence type="ECO:0000256" key="1">
    <source>
        <dbReference type="SAM" id="Phobius"/>
    </source>
</evidence>
<dbReference type="OrthoDB" id="20872at2759"/>